<dbReference type="InterPro" id="IPR014777">
    <property type="entry name" value="4pyrrole_Mease_sub1"/>
</dbReference>
<comment type="function">
    <text evidence="6">Catalyzes the 2'-O-methylation of the ribose of cytidine 1402 (C1402) in 16S rRNA.</text>
</comment>
<keyword evidence="3 6" id="KW-0489">Methyltransferase</keyword>
<name>A0A972VWT6_9GAMM</name>
<dbReference type="InterPro" id="IPR053910">
    <property type="entry name" value="RsmI_HTH"/>
</dbReference>
<feature type="domain" description="RsmI HTH" evidence="8">
    <location>
        <begin position="239"/>
        <end position="279"/>
    </location>
</feature>
<dbReference type="InterPro" id="IPR008189">
    <property type="entry name" value="rRNA_ssu_MeTfrase_I"/>
</dbReference>
<dbReference type="SUPFAM" id="SSF53790">
    <property type="entry name" value="Tetrapyrrole methylase"/>
    <property type="match status" value="1"/>
</dbReference>
<evidence type="ECO:0000313" key="9">
    <source>
        <dbReference type="EMBL" id="NQV65036.1"/>
    </source>
</evidence>
<keyword evidence="5 6" id="KW-0949">S-adenosyl-L-methionine</keyword>
<dbReference type="PANTHER" id="PTHR46111:SF1">
    <property type="entry name" value="RIBOSOMAL RNA SMALL SUBUNIT METHYLTRANSFERASE I"/>
    <property type="match status" value="1"/>
</dbReference>
<dbReference type="Pfam" id="PF00590">
    <property type="entry name" value="TP_methylase"/>
    <property type="match status" value="1"/>
</dbReference>
<dbReference type="FunFam" id="3.30.950.10:FF:000002">
    <property type="entry name" value="Ribosomal RNA small subunit methyltransferase I"/>
    <property type="match status" value="1"/>
</dbReference>
<evidence type="ECO:0000256" key="1">
    <source>
        <dbReference type="ARBA" id="ARBA00022490"/>
    </source>
</evidence>
<accession>A0A972VWT6</accession>
<protein>
    <recommendedName>
        <fullName evidence="6">Ribosomal RNA small subunit methyltransferase I</fullName>
        <ecNumber evidence="6">2.1.1.198</ecNumber>
    </recommendedName>
    <alternativeName>
        <fullName evidence="6">16S rRNA 2'-O-ribose C1402 methyltransferase</fullName>
    </alternativeName>
    <alternativeName>
        <fullName evidence="6">rRNA (cytidine-2'-O-)-methyltransferase RsmI</fullName>
    </alternativeName>
</protein>
<dbReference type="HAMAP" id="MF_01877">
    <property type="entry name" value="16SrRNA_methyltr_I"/>
    <property type="match status" value="1"/>
</dbReference>
<organism evidence="9 10">
    <name type="scientific">SAR86 cluster bacterium</name>
    <dbReference type="NCBI Taxonomy" id="2030880"/>
    <lineage>
        <taxon>Bacteria</taxon>
        <taxon>Pseudomonadati</taxon>
        <taxon>Pseudomonadota</taxon>
        <taxon>Gammaproteobacteria</taxon>
        <taxon>SAR86 cluster</taxon>
    </lineage>
</organism>
<dbReference type="Pfam" id="PF23016">
    <property type="entry name" value="RsmI_C"/>
    <property type="match status" value="1"/>
</dbReference>
<dbReference type="PROSITE" id="PS01296">
    <property type="entry name" value="RSMI"/>
    <property type="match status" value="1"/>
</dbReference>
<dbReference type="InterPro" id="IPR018063">
    <property type="entry name" value="SAM_MeTrfase_RsmI_CS"/>
</dbReference>
<evidence type="ECO:0000259" key="8">
    <source>
        <dbReference type="Pfam" id="PF23016"/>
    </source>
</evidence>
<gene>
    <name evidence="6 9" type="primary">rsmI</name>
    <name evidence="9" type="ORF">HQ497_06705</name>
</gene>
<dbReference type="FunFam" id="3.40.1010.10:FF:000002">
    <property type="entry name" value="Ribosomal RNA small subunit methyltransferase I"/>
    <property type="match status" value="1"/>
</dbReference>
<keyword evidence="2 6" id="KW-0698">rRNA processing</keyword>
<comment type="subcellular location">
    <subcellularLocation>
        <location evidence="6">Cytoplasm</location>
    </subcellularLocation>
</comment>
<dbReference type="GO" id="GO:0005737">
    <property type="term" value="C:cytoplasm"/>
    <property type="evidence" value="ECO:0007669"/>
    <property type="project" value="UniProtKB-SubCell"/>
</dbReference>
<evidence type="ECO:0000256" key="4">
    <source>
        <dbReference type="ARBA" id="ARBA00022679"/>
    </source>
</evidence>
<proteinExistence type="inferred from homology"/>
<dbReference type="PANTHER" id="PTHR46111">
    <property type="entry name" value="RIBOSOMAL RNA SMALL SUBUNIT METHYLTRANSFERASE I"/>
    <property type="match status" value="1"/>
</dbReference>
<sequence>MAVVSCLYIVATPIGNLDDITLRAIQVLKDADVVAAEDTRHSRSLLDHFGITSRLVSYRDHNEAASTQGLLTLMAEGQTVALVSDAGTPLISDPGYRLVQAALASGIQVVPIPGASAVIAALSVSGMATDRFSFEGFLPAKRVARQSYLQQLSQESQTLVFYEAPHRIREALLDIAEVLGEDRRVTLARELTKRFEQVWNGPVSEAIAHIGSKHIPERGEFVLLVAGIGSARLSSEQYEARRIMGLLLPEMPPRRAAEIASQITGETKKALYDLAVQMRKQDKLAPI</sequence>
<comment type="similarity">
    <text evidence="6">Belongs to the methyltransferase superfamily. RsmI family.</text>
</comment>
<dbReference type="Gene3D" id="3.30.950.10">
    <property type="entry name" value="Methyltransferase, Cobalt-precorrin-4 Transmethylase, Domain 2"/>
    <property type="match status" value="1"/>
</dbReference>
<evidence type="ECO:0000313" key="10">
    <source>
        <dbReference type="Proteomes" id="UP000754644"/>
    </source>
</evidence>
<keyword evidence="4 6" id="KW-0808">Transferase</keyword>
<dbReference type="InterPro" id="IPR035996">
    <property type="entry name" value="4pyrrol_Methylase_sf"/>
</dbReference>
<dbReference type="Gene3D" id="3.40.1010.10">
    <property type="entry name" value="Cobalt-precorrin-4 Transmethylase, Domain 1"/>
    <property type="match status" value="1"/>
</dbReference>
<evidence type="ECO:0000256" key="6">
    <source>
        <dbReference type="HAMAP-Rule" id="MF_01877"/>
    </source>
</evidence>
<reference evidence="9" key="1">
    <citation type="submission" date="2020-05" db="EMBL/GenBank/DDBJ databases">
        <title>Sulfur intermediates as new biogeochemical hubs in an aquatic model microbial ecosystem.</title>
        <authorList>
            <person name="Vigneron A."/>
        </authorList>
    </citation>
    <scope>NUCLEOTIDE SEQUENCE</scope>
    <source>
        <strain evidence="9">Bin.250</strain>
    </source>
</reference>
<dbReference type="AlphaFoldDB" id="A0A972VWT6"/>
<dbReference type="EMBL" id="JABMOJ010000247">
    <property type="protein sequence ID" value="NQV65036.1"/>
    <property type="molecule type" value="Genomic_DNA"/>
</dbReference>
<dbReference type="NCBIfam" id="TIGR00096">
    <property type="entry name" value="16S rRNA (cytidine(1402)-2'-O)-methyltransferase"/>
    <property type="match status" value="1"/>
</dbReference>
<evidence type="ECO:0000256" key="2">
    <source>
        <dbReference type="ARBA" id="ARBA00022552"/>
    </source>
</evidence>
<dbReference type="EC" id="2.1.1.198" evidence="6"/>
<comment type="caution">
    <text evidence="9">The sequence shown here is derived from an EMBL/GenBank/DDBJ whole genome shotgun (WGS) entry which is preliminary data.</text>
</comment>
<feature type="domain" description="Tetrapyrrole methylase" evidence="7">
    <location>
        <begin position="7"/>
        <end position="206"/>
    </location>
</feature>
<dbReference type="InterPro" id="IPR014776">
    <property type="entry name" value="4pyrrole_Mease_sub2"/>
</dbReference>
<dbReference type="GO" id="GO:0070677">
    <property type="term" value="F:rRNA (cytosine-2'-O-)-methyltransferase activity"/>
    <property type="evidence" value="ECO:0007669"/>
    <property type="project" value="UniProtKB-UniRule"/>
</dbReference>
<keyword evidence="1 6" id="KW-0963">Cytoplasm</keyword>
<dbReference type="InterPro" id="IPR000878">
    <property type="entry name" value="4pyrrol_Mease"/>
</dbReference>
<dbReference type="PIRSF" id="PIRSF005917">
    <property type="entry name" value="MTase_YraL"/>
    <property type="match status" value="1"/>
</dbReference>
<evidence type="ECO:0000256" key="3">
    <source>
        <dbReference type="ARBA" id="ARBA00022603"/>
    </source>
</evidence>
<evidence type="ECO:0000259" key="7">
    <source>
        <dbReference type="Pfam" id="PF00590"/>
    </source>
</evidence>
<evidence type="ECO:0000256" key="5">
    <source>
        <dbReference type="ARBA" id="ARBA00022691"/>
    </source>
</evidence>
<dbReference type="CDD" id="cd11648">
    <property type="entry name" value="RsmI"/>
    <property type="match status" value="1"/>
</dbReference>
<comment type="catalytic activity">
    <reaction evidence="6">
        <text>cytidine(1402) in 16S rRNA + S-adenosyl-L-methionine = 2'-O-methylcytidine(1402) in 16S rRNA + S-adenosyl-L-homocysteine + H(+)</text>
        <dbReference type="Rhea" id="RHEA:42924"/>
        <dbReference type="Rhea" id="RHEA-COMP:10285"/>
        <dbReference type="Rhea" id="RHEA-COMP:10286"/>
        <dbReference type="ChEBI" id="CHEBI:15378"/>
        <dbReference type="ChEBI" id="CHEBI:57856"/>
        <dbReference type="ChEBI" id="CHEBI:59789"/>
        <dbReference type="ChEBI" id="CHEBI:74495"/>
        <dbReference type="ChEBI" id="CHEBI:82748"/>
        <dbReference type="EC" id="2.1.1.198"/>
    </reaction>
</comment>
<dbReference type="Proteomes" id="UP000754644">
    <property type="component" value="Unassembled WGS sequence"/>
</dbReference>